<sequence length="55" mass="6619">MAKLYSYYVTNAHEELNYVKHEINEDEFEQTMKNYTSTIISDDDMFDESIESKEE</sequence>
<dbReference type="AlphaFoldDB" id="A0A9N9J7M7"/>
<feature type="non-terminal residue" evidence="1">
    <location>
        <position position="55"/>
    </location>
</feature>
<evidence type="ECO:0000313" key="1">
    <source>
        <dbReference type="EMBL" id="CAG8767799.1"/>
    </source>
</evidence>
<reference evidence="1" key="1">
    <citation type="submission" date="2021-06" db="EMBL/GenBank/DDBJ databases">
        <authorList>
            <person name="Kallberg Y."/>
            <person name="Tangrot J."/>
            <person name="Rosling A."/>
        </authorList>
    </citation>
    <scope>NUCLEOTIDE SEQUENCE</scope>
    <source>
        <strain evidence="1">CL551</strain>
    </source>
</reference>
<proteinExistence type="predicted"/>
<dbReference type="OrthoDB" id="2443549at2759"/>
<evidence type="ECO:0000313" key="2">
    <source>
        <dbReference type="Proteomes" id="UP000789342"/>
    </source>
</evidence>
<keyword evidence="2" id="KW-1185">Reference proteome</keyword>
<accession>A0A9N9J7M7</accession>
<dbReference type="Proteomes" id="UP000789342">
    <property type="component" value="Unassembled WGS sequence"/>
</dbReference>
<comment type="caution">
    <text evidence="1">The sequence shown here is derived from an EMBL/GenBank/DDBJ whole genome shotgun (WGS) entry which is preliminary data.</text>
</comment>
<name>A0A9N9J7M7_9GLOM</name>
<dbReference type="EMBL" id="CAJVPV010044631">
    <property type="protein sequence ID" value="CAG8767799.1"/>
    <property type="molecule type" value="Genomic_DNA"/>
</dbReference>
<protein>
    <submittedName>
        <fullName evidence="1">2721_t:CDS:1</fullName>
    </submittedName>
</protein>
<organism evidence="1 2">
    <name type="scientific">Acaulospora morrowiae</name>
    <dbReference type="NCBI Taxonomy" id="94023"/>
    <lineage>
        <taxon>Eukaryota</taxon>
        <taxon>Fungi</taxon>
        <taxon>Fungi incertae sedis</taxon>
        <taxon>Mucoromycota</taxon>
        <taxon>Glomeromycotina</taxon>
        <taxon>Glomeromycetes</taxon>
        <taxon>Diversisporales</taxon>
        <taxon>Acaulosporaceae</taxon>
        <taxon>Acaulospora</taxon>
    </lineage>
</organism>
<gene>
    <name evidence="1" type="ORF">AMORRO_LOCUS16400</name>
</gene>